<evidence type="ECO:0000313" key="4">
    <source>
        <dbReference type="EMBL" id="PFG27870.1"/>
    </source>
</evidence>
<gene>
    <name evidence="4" type="ORF">ATK06_0950</name>
</gene>
<accession>A0A2A9DPM4</accession>
<protein>
    <submittedName>
        <fullName evidence="4">Uncharacterized protein</fullName>
    </submittedName>
</protein>
<dbReference type="STRING" id="1724.GCA_001044175_02406"/>
<feature type="region of interest" description="Disordered" evidence="1">
    <location>
        <begin position="264"/>
        <end position="309"/>
    </location>
</feature>
<dbReference type="AlphaFoldDB" id="A0A2A9DPM4"/>
<keyword evidence="5" id="KW-1185">Reference proteome</keyword>
<evidence type="ECO:0000256" key="1">
    <source>
        <dbReference type="SAM" id="MobiDB-lite"/>
    </source>
</evidence>
<keyword evidence="2" id="KW-0812">Transmembrane</keyword>
<evidence type="ECO:0000256" key="3">
    <source>
        <dbReference type="SAM" id="SignalP"/>
    </source>
</evidence>
<feature type="transmembrane region" description="Helical" evidence="2">
    <location>
        <begin position="311"/>
        <end position="335"/>
    </location>
</feature>
<feature type="chain" id="PRO_5038839467" evidence="3">
    <location>
        <begin position="21"/>
        <end position="338"/>
    </location>
</feature>
<dbReference type="OrthoDB" id="4427829at2"/>
<feature type="signal peptide" evidence="3">
    <location>
        <begin position="1"/>
        <end position="20"/>
    </location>
</feature>
<comment type="caution">
    <text evidence="4">The sequence shown here is derived from an EMBL/GenBank/DDBJ whole genome shotgun (WGS) entry which is preliminary data.</text>
</comment>
<dbReference type="Proteomes" id="UP000221653">
    <property type="component" value="Unassembled WGS sequence"/>
</dbReference>
<dbReference type="EMBL" id="PDJF01000001">
    <property type="protein sequence ID" value="PFG27870.1"/>
    <property type="molecule type" value="Genomic_DNA"/>
</dbReference>
<organism evidence="4 5">
    <name type="scientific">Corynebacterium renale</name>
    <dbReference type="NCBI Taxonomy" id="1724"/>
    <lineage>
        <taxon>Bacteria</taxon>
        <taxon>Bacillati</taxon>
        <taxon>Actinomycetota</taxon>
        <taxon>Actinomycetes</taxon>
        <taxon>Mycobacteriales</taxon>
        <taxon>Corynebacteriaceae</taxon>
        <taxon>Corynebacterium</taxon>
    </lineage>
</organism>
<keyword evidence="3" id="KW-0732">Signal</keyword>
<feature type="compositionally biased region" description="Basic and acidic residues" evidence="1">
    <location>
        <begin position="277"/>
        <end position="306"/>
    </location>
</feature>
<name>A0A2A9DPM4_9CORY</name>
<sequence length="338" mass="36403">MKRIILAGTTALAVAGGVVAVPLASPFAAVASAHTSDQMPMVYAVKKAADADTYLGEVTAFSQVASYRHAYHTATGNEKFDNYYTSTQAQRDAHLWSEQACYAAKARLALATMKMEGNAEARALDLSKVGIDLAETQKALPILKAAYEEARSISWSIDSTDPLANTWKSRSKMFSEGAGRLEELVDEITAGTGVREVSAFAIVDWGVNEKYLQPVLEEHHVAGTDTMKLTVTHTTTEAGLPATTTTDGATNLALLESWHGTFPEPAVEEAPAPAPEPDPKPDTKPAPEKDTDKKTDQDQSEDKPAAEKPQWLPMVLFGLLSSIATALGLAVHWFFNLR</sequence>
<proteinExistence type="predicted"/>
<keyword evidence="2" id="KW-1133">Transmembrane helix</keyword>
<evidence type="ECO:0000256" key="2">
    <source>
        <dbReference type="SAM" id="Phobius"/>
    </source>
</evidence>
<dbReference type="RefSeq" id="WP_053072856.1">
    <property type="nucleotide sequence ID" value="NZ_LDYE01000008.1"/>
</dbReference>
<keyword evidence="2" id="KW-0472">Membrane</keyword>
<evidence type="ECO:0000313" key="5">
    <source>
        <dbReference type="Proteomes" id="UP000221653"/>
    </source>
</evidence>
<reference evidence="4 5" key="1">
    <citation type="submission" date="2017-10" db="EMBL/GenBank/DDBJ databases">
        <title>Sequencing the genomes of 1000 actinobacteria strains.</title>
        <authorList>
            <person name="Klenk H.-P."/>
        </authorList>
    </citation>
    <scope>NUCLEOTIDE SEQUENCE [LARGE SCALE GENOMIC DNA]</scope>
    <source>
        <strain evidence="4 5">DSM 20688</strain>
    </source>
</reference>